<evidence type="ECO:0000313" key="2">
    <source>
        <dbReference type="Proteomes" id="UP000515908"/>
    </source>
</evidence>
<dbReference type="Proteomes" id="UP000515908">
    <property type="component" value="Chromosome 05"/>
</dbReference>
<sequence length="94" mass="10624">MNSFLSNKGPMRDYYKEAQRKTKSMQCPLCGGKGMLTSNMYEVALRIPKVQQNGAICLCYQCKENVTRGALPGDKMWMCSNCEIVLCPTCQRTQ</sequence>
<dbReference type="AlphaFoldDB" id="A0A7G2C8W4"/>
<organism evidence="1 2">
    <name type="scientific">Angomonas deanei</name>
    <dbReference type="NCBI Taxonomy" id="59799"/>
    <lineage>
        <taxon>Eukaryota</taxon>
        <taxon>Discoba</taxon>
        <taxon>Euglenozoa</taxon>
        <taxon>Kinetoplastea</taxon>
        <taxon>Metakinetoplastina</taxon>
        <taxon>Trypanosomatida</taxon>
        <taxon>Trypanosomatidae</taxon>
        <taxon>Strigomonadinae</taxon>
        <taxon>Angomonas</taxon>
    </lineage>
</organism>
<name>A0A7G2C8W4_9TRYP</name>
<reference evidence="1 2" key="1">
    <citation type="submission" date="2020-08" db="EMBL/GenBank/DDBJ databases">
        <authorList>
            <person name="Newling K."/>
            <person name="Davey J."/>
            <person name="Forrester S."/>
        </authorList>
    </citation>
    <scope>NUCLEOTIDE SEQUENCE [LARGE SCALE GENOMIC DNA]</scope>
    <source>
        <strain evidence="2">Crithidia deanei Carvalho (ATCC PRA-265)</strain>
    </source>
</reference>
<keyword evidence="2" id="KW-1185">Reference proteome</keyword>
<proteinExistence type="predicted"/>
<gene>
    <name evidence="1" type="ORF">ADEAN_000334300</name>
</gene>
<evidence type="ECO:0000313" key="1">
    <source>
        <dbReference type="EMBL" id="CAD2215885.1"/>
    </source>
</evidence>
<dbReference type="VEuPathDB" id="TriTrypDB:ADEAN_000334300"/>
<accession>A0A7G2C8W4</accession>
<protein>
    <submittedName>
        <fullName evidence="1">Uncharacterized protein</fullName>
    </submittedName>
</protein>
<dbReference type="EMBL" id="LR877149">
    <property type="protein sequence ID" value="CAD2215885.1"/>
    <property type="molecule type" value="Genomic_DNA"/>
</dbReference>